<protein>
    <recommendedName>
        <fullName evidence="5">Luciferase-like domain-containing protein</fullName>
    </recommendedName>
</protein>
<feature type="domain" description="Luciferase-like" evidence="5">
    <location>
        <begin position="45"/>
        <end position="149"/>
    </location>
</feature>
<dbReference type="InterPro" id="IPR011251">
    <property type="entry name" value="Luciferase-like_dom"/>
</dbReference>
<feature type="non-terminal residue" evidence="6">
    <location>
        <position position="150"/>
    </location>
</feature>
<dbReference type="InterPro" id="IPR036661">
    <property type="entry name" value="Luciferase-like_sf"/>
</dbReference>
<dbReference type="GO" id="GO:0046306">
    <property type="term" value="P:alkanesulfonate catabolic process"/>
    <property type="evidence" value="ECO:0007669"/>
    <property type="project" value="TreeGrafter"/>
</dbReference>
<evidence type="ECO:0000256" key="3">
    <source>
        <dbReference type="ARBA" id="ARBA00023002"/>
    </source>
</evidence>
<keyword evidence="1" id="KW-0285">Flavoprotein</keyword>
<proteinExistence type="predicted"/>
<dbReference type="EMBL" id="UINC01223747">
    <property type="protein sequence ID" value="SVE53065.1"/>
    <property type="molecule type" value="Genomic_DNA"/>
</dbReference>
<evidence type="ECO:0000313" key="6">
    <source>
        <dbReference type="EMBL" id="SVE53065.1"/>
    </source>
</evidence>
<evidence type="ECO:0000256" key="2">
    <source>
        <dbReference type="ARBA" id="ARBA00022643"/>
    </source>
</evidence>
<keyword evidence="2" id="KW-0288">FMN</keyword>
<evidence type="ECO:0000256" key="4">
    <source>
        <dbReference type="ARBA" id="ARBA00023033"/>
    </source>
</evidence>
<keyword evidence="4" id="KW-0503">Monooxygenase</keyword>
<name>A0A383E9K3_9ZZZZ</name>
<dbReference type="PANTHER" id="PTHR42847">
    <property type="entry name" value="ALKANESULFONATE MONOOXYGENASE"/>
    <property type="match status" value="1"/>
</dbReference>
<dbReference type="Gene3D" id="3.20.20.30">
    <property type="entry name" value="Luciferase-like domain"/>
    <property type="match status" value="1"/>
</dbReference>
<dbReference type="InterPro" id="IPR050172">
    <property type="entry name" value="SsuD_RutA_monooxygenase"/>
</dbReference>
<gene>
    <name evidence="6" type="ORF">METZ01_LOCUS505919</name>
</gene>
<sequence length="150" mass="16673">MSPALGVHVGQQNMTMPEMRKLWKDLDESRVDWISAWDHFYEAPPANGTQDHFEALTTLGALAADTQHARLGCLVFYVGYRNPASLAKAAATLDHISQGRFELGLGAGWHSQEARAYGYDFPSIGTRLDMLEEAAILIRQMLTTDRSSFT</sequence>
<dbReference type="GO" id="GO:0008726">
    <property type="term" value="F:alkanesulfonate monooxygenase activity"/>
    <property type="evidence" value="ECO:0007669"/>
    <property type="project" value="TreeGrafter"/>
</dbReference>
<dbReference type="Pfam" id="PF00296">
    <property type="entry name" value="Bac_luciferase"/>
    <property type="match status" value="1"/>
</dbReference>
<keyword evidence="3" id="KW-0560">Oxidoreductase</keyword>
<dbReference type="SUPFAM" id="SSF51679">
    <property type="entry name" value="Bacterial luciferase-like"/>
    <property type="match status" value="1"/>
</dbReference>
<accession>A0A383E9K3</accession>
<dbReference type="PANTHER" id="PTHR42847:SF8">
    <property type="entry name" value="CONSERVED PROTEIN"/>
    <property type="match status" value="1"/>
</dbReference>
<evidence type="ECO:0000259" key="5">
    <source>
        <dbReference type="Pfam" id="PF00296"/>
    </source>
</evidence>
<dbReference type="AlphaFoldDB" id="A0A383E9K3"/>
<reference evidence="6" key="1">
    <citation type="submission" date="2018-05" db="EMBL/GenBank/DDBJ databases">
        <authorList>
            <person name="Lanie J.A."/>
            <person name="Ng W.-L."/>
            <person name="Kazmierczak K.M."/>
            <person name="Andrzejewski T.M."/>
            <person name="Davidsen T.M."/>
            <person name="Wayne K.J."/>
            <person name="Tettelin H."/>
            <person name="Glass J.I."/>
            <person name="Rusch D."/>
            <person name="Podicherti R."/>
            <person name="Tsui H.-C.T."/>
            <person name="Winkler M.E."/>
        </authorList>
    </citation>
    <scope>NUCLEOTIDE SEQUENCE</scope>
</reference>
<evidence type="ECO:0000256" key="1">
    <source>
        <dbReference type="ARBA" id="ARBA00022630"/>
    </source>
</evidence>
<organism evidence="6">
    <name type="scientific">marine metagenome</name>
    <dbReference type="NCBI Taxonomy" id="408172"/>
    <lineage>
        <taxon>unclassified sequences</taxon>
        <taxon>metagenomes</taxon>
        <taxon>ecological metagenomes</taxon>
    </lineage>
</organism>